<dbReference type="PANTHER" id="PTHR38589">
    <property type="entry name" value="BLR0621 PROTEIN"/>
    <property type="match status" value="1"/>
</dbReference>
<evidence type="ECO:0000256" key="2">
    <source>
        <dbReference type="SAM" id="Phobius"/>
    </source>
</evidence>
<feature type="compositionally biased region" description="Polar residues" evidence="1">
    <location>
        <begin position="115"/>
        <end position="130"/>
    </location>
</feature>
<feature type="region of interest" description="Disordered" evidence="1">
    <location>
        <begin position="49"/>
        <end position="130"/>
    </location>
</feature>
<dbReference type="EMBL" id="CP003261">
    <property type="protein sequence ID" value="AGK95926.1"/>
    <property type="molecule type" value="Genomic_DNA"/>
</dbReference>
<gene>
    <name evidence="4" type="ORF">Clopa_0909</name>
</gene>
<dbReference type="GO" id="GO:0016740">
    <property type="term" value="F:transferase activity"/>
    <property type="evidence" value="ECO:0007669"/>
    <property type="project" value="InterPro"/>
</dbReference>
<dbReference type="Proteomes" id="UP000013523">
    <property type="component" value="Chromosome"/>
</dbReference>
<dbReference type="PATRIC" id="fig|86416.3.peg.898"/>
<reference evidence="4 5" key="1">
    <citation type="submission" date="2012-01" db="EMBL/GenBank/DDBJ databases">
        <title>Complete sequence of chromosome of Clostridium pasteurianum BC1.</title>
        <authorList>
            <consortium name="US DOE Joint Genome Institute"/>
            <person name="Lucas S."/>
            <person name="Han J."/>
            <person name="Lapidus A."/>
            <person name="Cheng J.-F."/>
            <person name="Goodwin L."/>
            <person name="Pitluck S."/>
            <person name="Peters L."/>
            <person name="Mikhailova N."/>
            <person name="Teshima H."/>
            <person name="Detter J.C."/>
            <person name="Han C."/>
            <person name="Tapia R."/>
            <person name="Land M."/>
            <person name="Hauser L."/>
            <person name="Kyrpides N."/>
            <person name="Ivanova N."/>
            <person name="Pagani I."/>
            <person name="Dunn J."/>
            <person name="Taghavi S."/>
            <person name="Francis A."/>
            <person name="van der Lelie D."/>
            <person name="Woyke T."/>
        </authorList>
    </citation>
    <scope>NUCLEOTIDE SEQUENCE [LARGE SCALE GENOMIC DNA]</scope>
    <source>
        <strain evidence="4 5">BC1</strain>
    </source>
</reference>
<dbReference type="eggNOG" id="COG3786">
    <property type="taxonomic scope" value="Bacteria"/>
</dbReference>
<dbReference type="RefSeq" id="WP_015614250.1">
    <property type="nucleotide sequence ID" value="NC_021182.1"/>
</dbReference>
<dbReference type="AlphaFoldDB" id="R4K2G1"/>
<dbReference type="InterPro" id="IPR005490">
    <property type="entry name" value="LD_TPept_cat_dom"/>
</dbReference>
<dbReference type="KEGG" id="cpas:Clopa_0909"/>
<keyword evidence="2" id="KW-0812">Transmembrane</keyword>
<dbReference type="STRING" id="86416.Clopa_0909"/>
<evidence type="ECO:0000313" key="4">
    <source>
        <dbReference type="EMBL" id="AGK95926.1"/>
    </source>
</evidence>
<evidence type="ECO:0000256" key="1">
    <source>
        <dbReference type="SAM" id="MobiDB-lite"/>
    </source>
</evidence>
<dbReference type="PANTHER" id="PTHR38589:SF1">
    <property type="entry name" value="BLR0621 PROTEIN"/>
    <property type="match status" value="1"/>
</dbReference>
<feature type="compositionally biased region" description="Basic and acidic residues" evidence="1">
    <location>
        <begin position="52"/>
        <end position="113"/>
    </location>
</feature>
<keyword evidence="2" id="KW-0472">Membrane</keyword>
<protein>
    <recommendedName>
        <fullName evidence="3">L,D-TPase catalytic domain-containing protein</fullName>
    </recommendedName>
</protein>
<name>R4K2G1_CLOPA</name>
<keyword evidence="5" id="KW-1185">Reference proteome</keyword>
<evidence type="ECO:0000259" key="3">
    <source>
        <dbReference type="Pfam" id="PF03734"/>
    </source>
</evidence>
<feature type="transmembrane region" description="Helical" evidence="2">
    <location>
        <begin position="12"/>
        <end position="33"/>
    </location>
</feature>
<evidence type="ECO:0000313" key="5">
    <source>
        <dbReference type="Proteomes" id="UP000013523"/>
    </source>
</evidence>
<accession>R4K2G1</accession>
<proteinExistence type="predicted"/>
<keyword evidence="2" id="KW-1133">Transmembrane helix</keyword>
<dbReference type="Pfam" id="PF03734">
    <property type="entry name" value="YkuD"/>
    <property type="match status" value="1"/>
</dbReference>
<feature type="domain" description="L,D-TPase catalytic" evidence="3">
    <location>
        <begin position="195"/>
        <end position="340"/>
    </location>
</feature>
<organism evidence="4 5">
    <name type="scientific">Clostridium pasteurianum BC1</name>
    <dbReference type="NCBI Taxonomy" id="86416"/>
    <lineage>
        <taxon>Bacteria</taxon>
        <taxon>Bacillati</taxon>
        <taxon>Bacillota</taxon>
        <taxon>Clostridia</taxon>
        <taxon>Eubacteriales</taxon>
        <taxon>Clostridiaceae</taxon>
        <taxon>Clostridium</taxon>
    </lineage>
</organism>
<dbReference type="HOGENOM" id="CLU_068009_1_1_9"/>
<sequence>MKLRIKFIKSLITLKFITIFSIFIILLVSGVAYSQYAKNQSAETAHAAELSTKNKLEQQKNEKDEADNKLEQVKLAKQQKQEQEKLAAQKSQAEEEKQKQSEQEKQKEQEQKAARQNSQKQQSASTANNSAKPIIVQSQEAAPTPPVQQNYIVNFLNTGNSNQVVVVYTNSYGQISGTCETFQKSNGVWQRALNPFPINVGANGFAPLGQKREGDTRTPSGKFGFASMMFGRLPNPGVNYTYKQVNDNDYWVDDSNSSYYNQYKRGSGGFSSAERLNIASYNYAAVIDYNSSRTPYMGSAIFFHVWGGSGHGTAGCVATDQQTLISFLKWLNPSQNPIIIMGVKNQLSNF</sequence>
<dbReference type="OrthoDB" id="186490at2"/>